<dbReference type="PANTHER" id="PTHR37550">
    <property type="entry name" value="ANTITOXIN VAPB1"/>
    <property type="match status" value="1"/>
</dbReference>
<keyword evidence="4" id="KW-1185">Reference proteome</keyword>
<dbReference type="InterPro" id="IPR047976">
    <property type="entry name" value="Anti_VapB2-like"/>
</dbReference>
<reference evidence="2 3" key="1">
    <citation type="submission" date="2017-08" db="EMBL/GenBank/DDBJ databases">
        <authorList>
            <person name="de Groot N.N."/>
        </authorList>
    </citation>
    <scope>NUCLEOTIDE SEQUENCE [LARGE SCALE GENOMIC DNA]</scope>
    <source>
        <strain evidence="2 3">JA575</strain>
    </source>
</reference>
<dbReference type="EMBL" id="QRDT01000001">
    <property type="protein sequence ID" value="RED42529.1"/>
    <property type="molecule type" value="Genomic_DNA"/>
</dbReference>
<dbReference type="Gene3D" id="2.10.260.10">
    <property type="match status" value="1"/>
</dbReference>
<accession>A0A336JH97</accession>
<sequence>MYIPIGYPYWSVAMASSTVFTSNRSQAVRLPKAVAFPDGVHKVDILKIGRSRVIVPHGQRWDDFFLNGPRASDDFLSEREQPAADEREPL</sequence>
<evidence type="ECO:0000313" key="4">
    <source>
        <dbReference type="Proteomes" id="UP000256343"/>
    </source>
</evidence>
<dbReference type="InterPro" id="IPR051734">
    <property type="entry name" value="VapB_TA_antitoxins"/>
</dbReference>
<dbReference type="PANTHER" id="PTHR37550:SF3">
    <property type="entry name" value="ANTITOXIN VAPB1"/>
    <property type="match status" value="1"/>
</dbReference>
<gene>
    <name evidence="1" type="ORF">BJ125_101247</name>
    <name evidence="2" type="ORF">SAMN05892882_101247</name>
</gene>
<organism evidence="2 3">
    <name type="scientific">Rhodopseudomonas pentothenatexigens</name>
    <dbReference type="NCBI Taxonomy" id="999699"/>
    <lineage>
        <taxon>Bacteria</taxon>
        <taxon>Pseudomonadati</taxon>
        <taxon>Pseudomonadota</taxon>
        <taxon>Alphaproteobacteria</taxon>
        <taxon>Hyphomicrobiales</taxon>
        <taxon>Nitrobacteraceae</taxon>
        <taxon>Rhodopseudomonas</taxon>
    </lineage>
</organism>
<evidence type="ECO:0000313" key="1">
    <source>
        <dbReference type="EMBL" id="RED42529.1"/>
    </source>
</evidence>
<evidence type="ECO:0000313" key="2">
    <source>
        <dbReference type="EMBL" id="SSW89130.1"/>
    </source>
</evidence>
<dbReference type="AlphaFoldDB" id="A0A336JH97"/>
<dbReference type="EMBL" id="UFQQ01000001">
    <property type="protein sequence ID" value="SSW89130.1"/>
    <property type="molecule type" value="Genomic_DNA"/>
</dbReference>
<reference evidence="1 4" key="2">
    <citation type="submission" date="2018-07" db="EMBL/GenBank/DDBJ databases">
        <title>Genomic Encyclopedia of Archaeal and Bacterial Type Strains, Phase II (KMG-II): from individual species to whole genera.</title>
        <authorList>
            <person name="Goeker M."/>
        </authorList>
    </citation>
    <scope>NUCLEOTIDE SEQUENCE [LARGE SCALE GENOMIC DNA]</scope>
    <source>
        <strain evidence="1 4">JA575</strain>
    </source>
</reference>
<protein>
    <submittedName>
        <fullName evidence="2">Antitoxin VapB</fullName>
    </submittedName>
</protein>
<proteinExistence type="predicted"/>
<dbReference type="Proteomes" id="UP000256343">
    <property type="component" value="Unassembled WGS sequence"/>
</dbReference>
<dbReference type="NCBIfam" id="NF040493">
    <property type="entry name" value="TA_anti_VapB"/>
    <property type="match status" value="1"/>
</dbReference>
<evidence type="ECO:0000313" key="3">
    <source>
        <dbReference type="Proteomes" id="UP000252631"/>
    </source>
</evidence>
<dbReference type="Proteomes" id="UP000252631">
    <property type="component" value="Unassembled WGS sequence"/>
</dbReference>
<name>A0A336JH97_9BRAD</name>